<sequence length="190" mass="21336">MELRRPSENLGGNMGVRTSNLPLNLKALSNTMVVLSPQVWQPWLQYVSPFCHLLSLYLFPSGGSTVDWGLFVDGPGLCKLGVISLGEPFCMRGWGLWGGGVCMCQASIVRALRTRFRHVLGVDTHGPALKIKTGKWTLLAQFSARISRQHKTLCQLVCWVLNLPWKLESLVQFWQFIFHNFRSSLGSSFV</sequence>
<dbReference type="AlphaFoldDB" id="A0AAV1R8W5"/>
<comment type="caution">
    <text evidence="1">The sequence shown here is derived from an EMBL/GenBank/DDBJ whole genome shotgun (WGS) entry which is preliminary data.</text>
</comment>
<proteinExistence type="predicted"/>
<name>A0AAV1R8W5_9ROSI</name>
<reference evidence="1 2" key="1">
    <citation type="submission" date="2024-01" db="EMBL/GenBank/DDBJ databases">
        <authorList>
            <person name="Waweru B."/>
        </authorList>
    </citation>
    <scope>NUCLEOTIDE SEQUENCE [LARGE SCALE GENOMIC DNA]</scope>
</reference>
<dbReference type="EMBL" id="CAWUPB010000913">
    <property type="protein sequence ID" value="CAK7330950.1"/>
    <property type="molecule type" value="Genomic_DNA"/>
</dbReference>
<keyword evidence="2" id="KW-1185">Reference proteome</keyword>
<protein>
    <submittedName>
        <fullName evidence="1">Uncharacterized protein</fullName>
    </submittedName>
</protein>
<organism evidence="1 2">
    <name type="scientific">Dovyalis caffra</name>
    <dbReference type="NCBI Taxonomy" id="77055"/>
    <lineage>
        <taxon>Eukaryota</taxon>
        <taxon>Viridiplantae</taxon>
        <taxon>Streptophyta</taxon>
        <taxon>Embryophyta</taxon>
        <taxon>Tracheophyta</taxon>
        <taxon>Spermatophyta</taxon>
        <taxon>Magnoliopsida</taxon>
        <taxon>eudicotyledons</taxon>
        <taxon>Gunneridae</taxon>
        <taxon>Pentapetalae</taxon>
        <taxon>rosids</taxon>
        <taxon>fabids</taxon>
        <taxon>Malpighiales</taxon>
        <taxon>Salicaceae</taxon>
        <taxon>Flacourtieae</taxon>
        <taxon>Dovyalis</taxon>
    </lineage>
</organism>
<evidence type="ECO:0000313" key="1">
    <source>
        <dbReference type="EMBL" id="CAK7330950.1"/>
    </source>
</evidence>
<accession>A0AAV1R8W5</accession>
<gene>
    <name evidence="1" type="ORF">DCAF_LOCUS8222</name>
</gene>
<dbReference type="Proteomes" id="UP001314170">
    <property type="component" value="Unassembled WGS sequence"/>
</dbReference>
<evidence type="ECO:0000313" key="2">
    <source>
        <dbReference type="Proteomes" id="UP001314170"/>
    </source>
</evidence>